<dbReference type="EMBL" id="JAIZPD010000016">
    <property type="protein sequence ID" value="KAH0958219.1"/>
    <property type="molecule type" value="Genomic_DNA"/>
</dbReference>
<gene>
    <name evidence="2" type="ORF">HRG_10520</name>
</gene>
<evidence type="ECO:0000313" key="2">
    <source>
        <dbReference type="EMBL" id="KAH0958219.1"/>
    </source>
</evidence>
<dbReference type="OrthoDB" id="4867494at2759"/>
<protein>
    <recommendedName>
        <fullName evidence="4">SSCRP protein</fullName>
    </recommendedName>
</protein>
<keyword evidence="1" id="KW-0732">Signal</keyword>
<dbReference type="RefSeq" id="XP_044715733.1">
    <property type="nucleotide sequence ID" value="XM_044868991.1"/>
</dbReference>
<organism evidence="2 3">
    <name type="scientific">Hirsutella rhossiliensis</name>
    <dbReference type="NCBI Taxonomy" id="111463"/>
    <lineage>
        <taxon>Eukaryota</taxon>
        <taxon>Fungi</taxon>
        <taxon>Dikarya</taxon>
        <taxon>Ascomycota</taxon>
        <taxon>Pezizomycotina</taxon>
        <taxon>Sordariomycetes</taxon>
        <taxon>Hypocreomycetidae</taxon>
        <taxon>Hypocreales</taxon>
        <taxon>Ophiocordycipitaceae</taxon>
        <taxon>Hirsutella</taxon>
    </lineage>
</organism>
<comment type="caution">
    <text evidence="2">The sequence shown here is derived from an EMBL/GenBank/DDBJ whole genome shotgun (WGS) entry which is preliminary data.</text>
</comment>
<dbReference type="GeneID" id="68359649"/>
<dbReference type="AlphaFoldDB" id="A0A9P8SDQ8"/>
<feature type="chain" id="PRO_5040514935" description="SSCRP protein" evidence="1">
    <location>
        <begin position="17"/>
        <end position="148"/>
    </location>
</feature>
<reference evidence="2" key="1">
    <citation type="submission" date="2021-09" db="EMBL/GenBank/DDBJ databases">
        <title>A high-quality genome of the endoparasitic fungus Hirsutella rhossiliensis with a comparison of Hirsutella genomes reveals transposable elements contributing to genome size variation.</title>
        <authorList>
            <person name="Lin R."/>
            <person name="Jiao Y."/>
            <person name="Sun X."/>
            <person name="Ling J."/>
            <person name="Xie B."/>
            <person name="Cheng X."/>
        </authorList>
    </citation>
    <scope>NUCLEOTIDE SEQUENCE</scope>
    <source>
        <strain evidence="2">HR02</strain>
    </source>
</reference>
<sequence>MNSLLIALAALALAQPQVITPASLPPPLSPVSVATILSPDQAPAPPKPSGPICECGYTYCASVLMKMKMPWNQKQLAEAYCKTPNAPCSGGTPGTDVKSALYLCLCNDANQGVGNELHLLCGCDKCLVIEPDFRGRCESPCHAGPCGK</sequence>
<name>A0A9P8SDQ8_9HYPO</name>
<proteinExistence type="predicted"/>
<keyword evidence="3" id="KW-1185">Reference proteome</keyword>
<feature type="signal peptide" evidence="1">
    <location>
        <begin position="1"/>
        <end position="16"/>
    </location>
</feature>
<evidence type="ECO:0008006" key="4">
    <source>
        <dbReference type="Google" id="ProtNLM"/>
    </source>
</evidence>
<evidence type="ECO:0000256" key="1">
    <source>
        <dbReference type="SAM" id="SignalP"/>
    </source>
</evidence>
<dbReference type="Proteomes" id="UP000824596">
    <property type="component" value="Unassembled WGS sequence"/>
</dbReference>
<accession>A0A9P8SDQ8</accession>
<evidence type="ECO:0000313" key="3">
    <source>
        <dbReference type="Proteomes" id="UP000824596"/>
    </source>
</evidence>